<feature type="signal peptide" evidence="3">
    <location>
        <begin position="1"/>
        <end position="16"/>
    </location>
</feature>
<keyword evidence="5" id="KW-1185">Reference proteome</keyword>
<evidence type="ECO:0000313" key="5">
    <source>
        <dbReference type="Proteomes" id="UP000823941"/>
    </source>
</evidence>
<gene>
    <name evidence="4" type="ORF">JYU34_022294</name>
</gene>
<feature type="chain" id="PRO_5046109705" evidence="3">
    <location>
        <begin position="17"/>
        <end position="341"/>
    </location>
</feature>
<organism evidence="4 5">
    <name type="scientific">Plutella xylostella</name>
    <name type="common">Diamondback moth</name>
    <name type="synonym">Plutella maculipennis</name>
    <dbReference type="NCBI Taxonomy" id="51655"/>
    <lineage>
        <taxon>Eukaryota</taxon>
        <taxon>Metazoa</taxon>
        <taxon>Ecdysozoa</taxon>
        <taxon>Arthropoda</taxon>
        <taxon>Hexapoda</taxon>
        <taxon>Insecta</taxon>
        <taxon>Pterygota</taxon>
        <taxon>Neoptera</taxon>
        <taxon>Endopterygota</taxon>
        <taxon>Lepidoptera</taxon>
        <taxon>Glossata</taxon>
        <taxon>Ditrysia</taxon>
        <taxon>Yponomeutoidea</taxon>
        <taxon>Plutellidae</taxon>
        <taxon>Plutella</taxon>
    </lineage>
</organism>
<feature type="compositionally biased region" description="Basic residues" evidence="2">
    <location>
        <begin position="325"/>
        <end position="341"/>
    </location>
</feature>
<dbReference type="Proteomes" id="UP000823941">
    <property type="component" value="Chromosome 31"/>
</dbReference>
<evidence type="ECO:0000256" key="2">
    <source>
        <dbReference type="SAM" id="MobiDB-lite"/>
    </source>
</evidence>
<proteinExistence type="predicted"/>
<protein>
    <submittedName>
        <fullName evidence="4">Uncharacterized protein</fullName>
    </submittedName>
</protein>
<evidence type="ECO:0000313" key="4">
    <source>
        <dbReference type="EMBL" id="KAG7295289.1"/>
    </source>
</evidence>
<dbReference type="EMBL" id="JAHIBW010000031">
    <property type="protein sequence ID" value="KAG7295289.1"/>
    <property type="molecule type" value="Genomic_DNA"/>
</dbReference>
<keyword evidence="3" id="KW-0732">Signal</keyword>
<feature type="coiled-coil region" evidence="1">
    <location>
        <begin position="239"/>
        <end position="273"/>
    </location>
</feature>
<accession>A0ABQ7PQN1</accession>
<reference evidence="4 5" key="1">
    <citation type="submission" date="2021-06" db="EMBL/GenBank/DDBJ databases">
        <title>A haploid diamondback moth (Plutella xylostella L.) genome assembly resolves 31 chromosomes and identifies a diamide resistance mutation.</title>
        <authorList>
            <person name="Ward C.M."/>
            <person name="Perry K.D."/>
            <person name="Baker G."/>
            <person name="Powis K."/>
            <person name="Heckel D.G."/>
            <person name="Baxter S.W."/>
        </authorList>
    </citation>
    <scope>NUCLEOTIDE SEQUENCE [LARGE SCALE GENOMIC DNA]</scope>
    <source>
        <strain evidence="4 5">LV</strain>
        <tissue evidence="4">Single pupa</tissue>
    </source>
</reference>
<feature type="coiled-coil region" evidence="1">
    <location>
        <begin position="179"/>
        <end position="206"/>
    </location>
</feature>
<comment type="caution">
    <text evidence="4">The sequence shown here is derived from an EMBL/GenBank/DDBJ whole genome shotgun (WGS) entry which is preliminary data.</text>
</comment>
<sequence>MKVVLLISVALSAVSAGSGPYLPSGWKPAGPAFYLPGEVAAPTKPADNPLKETLQVEAEGSDFLKEYGPPKTTEVEEKTVEVVEITKQELPELAIARNFAEIRTNIIADEEIVDSVTETVAVGVTEEISAVVEEVTVAESSDATTENVKEINEDVTPVSNTEANLVAEVESDVTTQALVEAVTEIVQKVEQEVIAQENESAAVKTEEIVEENENANSQFVSAVEEREGKSVVVTLEEQREETIGAVRSIEDALVNLENEIKAQQVQNIEAVAEVKSVEENSGSVQQNLPEGFLEYGPPGFQEYGPPKQQLRTEAEDAAVDANETRRRRFSPKFRQARRAHH</sequence>
<evidence type="ECO:0000256" key="3">
    <source>
        <dbReference type="SAM" id="SignalP"/>
    </source>
</evidence>
<keyword evidence="1" id="KW-0175">Coiled coil</keyword>
<name>A0ABQ7PQN1_PLUXY</name>
<feature type="region of interest" description="Disordered" evidence="2">
    <location>
        <begin position="299"/>
        <end position="341"/>
    </location>
</feature>
<evidence type="ECO:0000256" key="1">
    <source>
        <dbReference type="SAM" id="Coils"/>
    </source>
</evidence>